<keyword evidence="6 12" id="KW-0472">Membrane</keyword>
<evidence type="ECO:0000256" key="5">
    <source>
        <dbReference type="ARBA" id="ARBA00022989"/>
    </source>
</evidence>
<dbReference type="AlphaFoldDB" id="A0A430KQE5"/>
<dbReference type="PROSITE" id="PS50198">
    <property type="entry name" value="PPIC_PPIASE_2"/>
    <property type="match status" value="1"/>
</dbReference>
<comment type="caution">
    <text evidence="14">The sequence shown here is derived from an EMBL/GenBank/DDBJ whole genome shotgun (WGS) entry which is preliminary data.</text>
</comment>
<dbReference type="Gene3D" id="1.10.4030.10">
    <property type="entry name" value="Porin chaperone SurA, peptide-binding domain"/>
    <property type="match status" value="1"/>
</dbReference>
<keyword evidence="2" id="KW-1003">Cell membrane</keyword>
<dbReference type="SUPFAM" id="SSF54534">
    <property type="entry name" value="FKBP-like"/>
    <property type="match status" value="1"/>
</dbReference>
<keyword evidence="11" id="KW-0697">Rotamase</keyword>
<evidence type="ECO:0000256" key="4">
    <source>
        <dbReference type="ARBA" id="ARBA00022692"/>
    </source>
</evidence>
<keyword evidence="11 14" id="KW-0413">Isomerase</keyword>
<evidence type="ECO:0000256" key="8">
    <source>
        <dbReference type="ARBA" id="ARBA00038408"/>
    </source>
</evidence>
<dbReference type="EMBL" id="RQXW01000008">
    <property type="protein sequence ID" value="RTE65686.1"/>
    <property type="molecule type" value="Genomic_DNA"/>
</dbReference>
<dbReference type="InterPro" id="IPR000297">
    <property type="entry name" value="PPIase_PpiC"/>
</dbReference>
<evidence type="ECO:0000256" key="10">
    <source>
        <dbReference type="ARBA" id="ARBA00042775"/>
    </source>
</evidence>
<gene>
    <name evidence="14" type="ORF">EH243_10455</name>
</gene>
<evidence type="ECO:0000256" key="9">
    <source>
        <dbReference type="ARBA" id="ARBA00040743"/>
    </source>
</evidence>
<evidence type="ECO:0000256" key="6">
    <source>
        <dbReference type="ARBA" id="ARBA00023136"/>
    </source>
</evidence>
<evidence type="ECO:0000256" key="11">
    <source>
        <dbReference type="PROSITE-ProRule" id="PRU00278"/>
    </source>
</evidence>
<evidence type="ECO:0000256" key="3">
    <source>
        <dbReference type="ARBA" id="ARBA00022519"/>
    </source>
</evidence>
<accession>A0A430KQE5</accession>
<dbReference type="InterPro" id="IPR052029">
    <property type="entry name" value="PpiD_chaperone"/>
</dbReference>
<evidence type="ECO:0000259" key="13">
    <source>
        <dbReference type="PROSITE" id="PS50198"/>
    </source>
</evidence>
<reference evidence="14 15" key="1">
    <citation type="submission" date="2018-11" db="EMBL/GenBank/DDBJ databases">
        <title>The draft genome sequence of Amphritea opalescens ANRC-JH13T.</title>
        <authorList>
            <person name="Fang Z."/>
            <person name="Zhang Y."/>
            <person name="Han X."/>
        </authorList>
    </citation>
    <scope>NUCLEOTIDE SEQUENCE [LARGE SCALE GENOMIC DNA]</scope>
    <source>
        <strain evidence="14 15">ANRC-JH13</strain>
    </source>
</reference>
<dbReference type="GO" id="GO:0005886">
    <property type="term" value="C:plasma membrane"/>
    <property type="evidence" value="ECO:0007669"/>
    <property type="project" value="UniProtKB-SubCell"/>
</dbReference>
<dbReference type="OrthoDB" id="9812372at2"/>
<dbReference type="InterPro" id="IPR027304">
    <property type="entry name" value="Trigger_fact/SurA_dom_sf"/>
</dbReference>
<dbReference type="Pfam" id="PF13624">
    <property type="entry name" value="SurA_N_3"/>
    <property type="match status" value="1"/>
</dbReference>
<keyword evidence="7" id="KW-0143">Chaperone</keyword>
<keyword evidence="4 12" id="KW-0812">Transmembrane</keyword>
<comment type="subcellular location">
    <subcellularLocation>
        <location evidence="1">Cell inner membrane</location>
        <topology evidence="1">Single-pass type II membrane protein</topology>
        <orientation evidence="1">Periplasmic side</orientation>
    </subcellularLocation>
</comment>
<name>A0A430KQE5_9GAMM</name>
<keyword evidence="3" id="KW-0997">Cell inner membrane</keyword>
<sequence>MLQNIRDNSQGIVAKIIVGLIIVTFALFGVESLVSLTSGSNAPATVNGVEISEQELLQGADLQRRQLLAQMGENADPTLLDDNLINKATLDNLIQREVLVQSAVNQDMAISDHMLDQMIINTQDFKVDGVFNPDQYQAVLRNAGLTPMMYKDLLRKESLVDYERSGYMLSAFVLDSDVDNILKLDRETRDMAYVKVGLSDYMAGVSVSADEMNAYYDAHLQDFMTEEQVAIQYLLINKADLLKEVTVDEAELQSQFDQLQAVYNAEEQRTVSHIMIEVSDDVDDATALAKAEALQQRLAAGEDFAALAESESDDPGSAAVGGDLGVYQDGMLDGPFEQAVYALKKGEVSAPVRTAFGYHLIKLTDLSESEPPVFADVKDQLIAEQMENKVEQLYVERVGQLTDLSFSSGDLQEPADELALKIVEVKPFGRQGGDDDITTNPRVIRAAFDEELIRDGLNSDPIELDSGRTLVLRIKEHIRPRQLSEDEVKPQITEILTFKKAGEALEASLSTELEKLQQGAERTTINGAEWLVEDAVSRTNRTQPAEILSAAFKLPKPDQVASYNLIALQDGSRAIVAVTAVNEPDLSEVSAEERQAMRNVLGQRTGQFDYQAMIEARTSAAEVERL</sequence>
<proteinExistence type="inferred from homology"/>
<dbReference type="PROSITE" id="PS01096">
    <property type="entry name" value="PPIC_PPIASE_1"/>
    <property type="match status" value="1"/>
</dbReference>
<evidence type="ECO:0000256" key="12">
    <source>
        <dbReference type="SAM" id="Phobius"/>
    </source>
</evidence>
<dbReference type="Pfam" id="PF00639">
    <property type="entry name" value="Rotamase"/>
    <property type="match status" value="1"/>
</dbReference>
<evidence type="ECO:0000256" key="2">
    <source>
        <dbReference type="ARBA" id="ARBA00022475"/>
    </source>
</evidence>
<evidence type="ECO:0000313" key="15">
    <source>
        <dbReference type="Proteomes" id="UP000283087"/>
    </source>
</evidence>
<evidence type="ECO:0000313" key="14">
    <source>
        <dbReference type="EMBL" id="RTE65686.1"/>
    </source>
</evidence>
<protein>
    <recommendedName>
        <fullName evidence="9">Periplasmic chaperone PpiD</fullName>
    </recommendedName>
    <alternativeName>
        <fullName evidence="10">Periplasmic folding chaperone</fullName>
    </alternativeName>
</protein>
<dbReference type="InterPro" id="IPR023058">
    <property type="entry name" value="PPIase_PpiC_CS"/>
</dbReference>
<dbReference type="GO" id="GO:0003755">
    <property type="term" value="F:peptidyl-prolyl cis-trans isomerase activity"/>
    <property type="evidence" value="ECO:0007669"/>
    <property type="project" value="UniProtKB-KW"/>
</dbReference>
<organism evidence="14 15">
    <name type="scientific">Amphritea opalescens</name>
    <dbReference type="NCBI Taxonomy" id="2490544"/>
    <lineage>
        <taxon>Bacteria</taxon>
        <taxon>Pseudomonadati</taxon>
        <taxon>Pseudomonadota</taxon>
        <taxon>Gammaproteobacteria</taxon>
        <taxon>Oceanospirillales</taxon>
        <taxon>Oceanospirillaceae</taxon>
        <taxon>Amphritea</taxon>
    </lineage>
</organism>
<dbReference type="PANTHER" id="PTHR47529:SF1">
    <property type="entry name" value="PERIPLASMIC CHAPERONE PPID"/>
    <property type="match status" value="1"/>
</dbReference>
<keyword evidence="15" id="KW-1185">Reference proteome</keyword>
<dbReference type="InterPro" id="IPR046357">
    <property type="entry name" value="PPIase_dom_sf"/>
</dbReference>
<comment type="similarity">
    <text evidence="8">Belongs to the PpiD chaperone family.</text>
</comment>
<keyword evidence="5 12" id="KW-1133">Transmembrane helix</keyword>
<dbReference type="Gene3D" id="3.10.50.40">
    <property type="match status" value="1"/>
</dbReference>
<feature type="transmembrane region" description="Helical" evidence="12">
    <location>
        <begin position="12"/>
        <end position="30"/>
    </location>
</feature>
<evidence type="ECO:0000256" key="7">
    <source>
        <dbReference type="ARBA" id="ARBA00023186"/>
    </source>
</evidence>
<evidence type="ECO:0000256" key="1">
    <source>
        <dbReference type="ARBA" id="ARBA00004382"/>
    </source>
</evidence>
<dbReference type="Proteomes" id="UP000283087">
    <property type="component" value="Unassembled WGS sequence"/>
</dbReference>
<feature type="domain" description="PpiC" evidence="13">
    <location>
        <begin position="266"/>
        <end position="365"/>
    </location>
</feature>
<dbReference type="SUPFAM" id="SSF109998">
    <property type="entry name" value="Triger factor/SurA peptide-binding domain-like"/>
    <property type="match status" value="1"/>
</dbReference>
<dbReference type="RefSeq" id="WP_126158609.1">
    <property type="nucleotide sequence ID" value="NZ_RQXW01000008.1"/>
</dbReference>
<dbReference type="PANTHER" id="PTHR47529">
    <property type="entry name" value="PEPTIDYL-PROLYL CIS-TRANS ISOMERASE D"/>
    <property type="match status" value="1"/>
</dbReference>